<organism evidence="6 7">
    <name type="scientific">Chitinophaga silvisoli</name>
    <dbReference type="NCBI Taxonomy" id="2291814"/>
    <lineage>
        <taxon>Bacteria</taxon>
        <taxon>Pseudomonadati</taxon>
        <taxon>Bacteroidota</taxon>
        <taxon>Chitinophagia</taxon>
        <taxon>Chitinophagales</taxon>
        <taxon>Chitinophagaceae</taxon>
        <taxon>Chitinophaga</taxon>
    </lineage>
</organism>
<dbReference type="EMBL" id="QTJV01000004">
    <property type="protein sequence ID" value="RFM34085.1"/>
    <property type="molecule type" value="Genomic_DNA"/>
</dbReference>
<dbReference type="Gene3D" id="3.30.1120.10">
    <property type="match status" value="1"/>
</dbReference>
<evidence type="ECO:0000259" key="5">
    <source>
        <dbReference type="Pfam" id="PF00884"/>
    </source>
</evidence>
<keyword evidence="3" id="KW-0378">Hydrolase</keyword>
<keyword evidence="4" id="KW-0106">Calcium</keyword>
<dbReference type="PROSITE" id="PS00149">
    <property type="entry name" value="SULFATASE_2"/>
    <property type="match status" value="1"/>
</dbReference>
<comment type="similarity">
    <text evidence="1">Belongs to the sulfatase family.</text>
</comment>
<reference evidence="6 7" key="1">
    <citation type="submission" date="2018-08" db="EMBL/GenBank/DDBJ databases">
        <title>Chitinophaga sp. K20C18050901, a novel bacterium isolated from forest soil.</title>
        <authorList>
            <person name="Wang C."/>
        </authorList>
    </citation>
    <scope>NUCLEOTIDE SEQUENCE [LARGE SCALE GENOMIC DNA]</scope>
    <source>
        <strain evidence="6 7">K20C18050901</strain>
    </source>
</reference>
<dbReference type="AlphaFoldDB" id="A0A3E1P1N7"/>
<dbReference type="InterPro" id="IPR050738">
    <property type="entry name" value="Sulfatase"/>
</dbReference>
<evidence type="ECO:0000256" key="2">
    <source>
        <dbReference type="ARBA" id="ARBA00022723"/>
    </source>
</evidence>
<gene>
    <name evidence="6" type="ORF">DXN04_12390</name>
</gene>
<evidence type="ECO:0000256" key="4">
    <source>
        <dbReference type="ARBA" id="ARBA00022837"/>
    </source>
</evidence>
<evidence type="ECO:0000313" key="6">
    <source>
        <dbReference type="EMBL" id="RFM34085.1"/>
    </source>
</evidence>
<evidence type="ECO:0000313" key="7">
    <source>
        <dbReference type="Proteomes" id="UP000261174"/>
    </source>
</evidence>
<protein>
    <submittedName>
        <fullName evidence="6">Arylsulfatase</fullName>
    </submittedName>
</protein>
<dbReference type="Gene3D" id="3.40.720.10">
    <property type="entry name" value="Alkaline Phosphatase, subunit A"/>
    <property type="match status" value="1"/>
</dbReference>
<evidence type="ECO:0000256" key="3">
    <source>
        <dbReference type="ARBA" id="ARBA00022801"/>
    </source>
</evidence>
<dbReference type="InterPro" id="IPR024607">
    <property type="entry name" value="Sulfatase_CS"/>
</dbReference>
<dbReference type="OrthoDB" id="9803751at2"/>
<dbReference type="PANTHER" id="PTHR42693:SF53">
    <property type="entry name" value="ENDO-4-O-SULFATASE"/>
    <property type="match status" value="1"/>
</dbReference>
<dbReference type="PANTHER" id="PTHR42693">
    <property type="entry name" value="ARYLSULFATASE FAMILY MEMBER"/>
    <property type="match status" value="1"/>
</dbReference>
<feature type="domain" description="Sulfatase N-terminal" evidence="5">
    <location>
        <begin position="28"/>
        <end position="418"/>
    </location>
</feature>
<dbReference type="GO" id="GO:0046872">
    <property type="term" value="F:metal ion binding"/>
    <property type="evidence" value="ECO:0007669"/>
    <property type="project" value="UniProtKB-KW"/>
</dbReference>
<keyword evidence="2" id="KW-0479">Metal-binding</keyword>
<accession>A0A3E1P1N7</accession>
<dbReference type="GO" id="GO:0004065">
    <property type="term" value="F:arylsulfatase activity"/>
    <property type="evidence" value="ECO:0007669"/>
    <property type="project" value="TreeGrafter"/>
</dbReference>
<comment type="caution">
    <text evidence="6">The sequence shown here is derived from an EMBL/GenBank/DDBJ whole genome shotgun (WGS) entry which is preliminary data.</text>
</comment>
<dbReference type="Pfam" id="PF00884">
    <property type="entry name" value="Sulfatase"/>
    <property type="match status" value="1"/>
</dbReference>
<dbReference type="InterPro" id="IPR017850">
    <property type="entry name" value="Alkaline_phosphatase_core_sf"/>
</dbReference>
<keyword evidence="7" id="KW-1185">Reference proteome</keyword>
<dbReference type="Proteomes" id="UP000261174">
    <property type="component" value="Unassembled WGS sequence"/>
</dbReference>
<proteinExistence type="inferred from homology"/>
<evidence type="ECO:0000256" key="1">
    <source>
        <dbReference type="ARBA" id="ARBA00008779"/>
    </source>
</evidence>
<dbReference type="FunFam" id="3.40.720.10:FF:000047">
    <property type="entry name" value="Arylsulfatase"/>
    <property type="match status" value="1"/>
</dbReference>
<dbReference type="RefSeq" id="WP_116853675.1">
    <property type="nucleotide sequence ID" value="NZ_QTJV01000004.1"/>
</dbReference>
<name>A0A3E1P1N7_9BACT</name>
<dbReference type="CDD" id="cd16025">
    <property type="entry name" value="PAS_like"/>
    <property type="match status" value="1"/>
</dbReference>
<dbReference type="SUPFAM" id="SSF53649">
    <property type="entry name" value="Alkaline phosphatase-like"/>
    <property type="match status" value="1"/>
</dbReference>
<sequence>MKHAAFMTISALAFGLLSPQKSIARQQPNIVVILADDMGYSDLGCYGSEIPTPNLDKLAQNGVRFTQFYNTARCCPSRATLLTGLYSHQAGVGHMMNDQGPDHEAYRGQLNNKSVTIGEALKSAGYFTAMSGKWHVSFDFNVNPANRGFDRSLAAPNGGFYYADKRSRLFLNGRELDVNNAPELPKNWYTTDIWTDYGLKFIDEALTEKKPFLLYLAYNAPHFPLQAPESEIAPFRGKYLQGWDKVREARYRKQIQLGLIDSSLKPAPGNPIIYKWDTLSDAKKKQYDDMMAIYAAVITHLDKEVGVLIDGLKKRGVFDNTVILFVSDNGGNAEPGIEGRYDGAHPGTVNSDVYIGQGWAQVACTPFWMYKHHTHEGGISSPAIVSWPAGIPKERNGKFEQQPAHLVDILPTLLDLAHATYPSEYNGNKIQPLEGTSIRPAFTGKNIDRKNPIFWEHEGNRAIREGKWKLVAERSERWQLYDLEKDRSELKDVSRQYPKVAADLEAKYNAWYTRVHAEPYPKPLNSWFYDYTSLKSGE</sequence>
<dbReference type="InterPro" id="IPR000917">
    <property type="entry name" value="Sulfatase_N"/>
</dbReference>